<organism evidence="2 3">
    <name type="scientific">Labedaea rhizosphaerae</name>
    <dbReference type="NCBI Taxonomy" id="598644"/>
    <lineage>
        <taxon>Bacteria</taxon>
        <taxon>Bacillati</taxon>
        <taxon>Actinomycetota</taxon>
        <taxon>Actinomycetes</taxon>
        <taxon>Pseudonocardiales</taxon>
        <taxon>Pseudonocardiaceae</taxon>
        <taxon>Labedaea</taxon>
    </lineage>
</organism>
<dbReference type="EMBL" id="SNXZ01000005">
    <property type="protein sequence ID" value="TDP94979.1"/>
    <property type="molecule type" value="Genomic_DNA"/>
</dbReference>
<evidence type="ECO:0000313" key="3">
    <source>
        <dbReference type="Proteomes" id="UP000295444"/>
    </source>
</evidence>
<dbReference type="PANTHER" id="PTHR38011">
    <property type="entry name" value="DIHYDROFOLATE REDUCTASE FAMILY PROTEIN (AFU_ORTHOLOGUE AFUA_8G06820)"/>
    <property type="match status" value="1"/>
</dbReference>
<gene>
    <name evidence="2" type="ORF">EV186_105211</name>
</gene>
<feature type="domain" description="Bacterial bifunctional deaminase-reductase C-terminal" evidence="1">
    <location>
        <begin position="3"/>
        <end position="179"/>
    </location>
</feature>
<dbReference type="OrthoDB" id="7949219at2"/>
<dbReference type="InterPro" id="IPR002734">
    <property type="entry name" value="RibDG_C"/>
</dbReference>
<dbReference type="AlphaFoldDB" id="A0A4R6S5A8"/>
<dbReference type="Gene3D" id="3.40.430.10">
    <property type="entry name" value="Dihydrofolate Reductase, subunit A"/>
    <property type="match status" value="1"/>
</dbReference>
<evidence type="ECO:0000313" key="2">
    <source>
        <dbReference type="EMBL" id="TDP94979.1"/>
    </source>
</evidence>
<dbReference type="InterPro" id="IPR024072">
    <property type="entry name" value="DHFR-like_dom_sf"/>
</dbReference>
<dbReference type="PANTHER" id="PTHR38011:SF11">
    <property type="entry name" value="2,5-DIAMINO-6-RIBOSYLAMINO-4(3H)-PYRIMIDINONE 5'-PHOSPHATE REDUCTASE"/>
    <property type="match status" value="1"/>
</dbReference>
<dbReference type="Pfam" id="PF01872">
    <property type="entry name" value="RibD_C"/>
    <property type="match status" value="1"/>
</dbReference>
<sequence length="187" mass="20764">MGKLIYSMIQSLDGYTKAADGTHGWGAPEDEELHGYINELSASVGTFLYGRRMYETMAYWETAHLHPGQPPVVLEWARLWQATEKVVYSRTLAEPSSARTRIEREFDPAAVRRLKDSSEQDLTIDGPELAGQAVKAGLVDEYHLIIAPVLVGGGTRFFPDGAHADLDLVEERGFANGVVVLRYSARR</sequence>
<dbReference type="GO" id="GO:0009231">
    <property type="term" value="P:riboflavin biosynthetic process"/>
    <property type="evidence" value="ECO:0007669"/>
    <property type="project" value="InterPro"/>
</dbReference>
<name>A0A4R6S5A8_LABRH</name>
<comment type="caution">
    <text evidence="2">The sequence shown here is derived from an EMBL/GenBank/DDBJ whole genome shotgun (WGS) entry which is preliminary data.</text>
</comment>
<dbReference type="RefSeq" id="WP_133852381.1">
    <property type="nucleotide sequence ID" value="NZ_SNXZ01000005.1"/>
</dbReference>
<proteinExistence type="predicted"/>
<reference evidence="2 3" key="1">
    <citation type="submission" date="2019-03" db="EMBL/GenBank/DDBJ databases">
        <title>Genomic Encyclopedia of Type Strains, Phase IV (KMG-IV): sequencing the most valuable type-strain genomes for metagenomic binning, comparative biology and taxonomic classification.</title>
        <authorList>
            <person name="Goeker M."/>
        </authorList>
    </citation>
    <scope>NUCLEOTIDE SEQUENCE [LARGE SCALE GENOMIC DNA]</scope>
    <source>
        <strain evidence="2 3">DSM 45361</strain>
    </source>
</reference>
<protein>
    <submittedName>
        <fullName evidence="2">Dihydrofolate reductase</fullName>
    </submittedName>
</protein>
<dbReference type="GO" id="GO:0008703">
    <property type="term" value="F:5-amino-6-(5-phosphoribosylamino)uracil reductase activity"/>
    <property type="evidence" value="ECO:0007669"/>
    <property type="project" value="InterPro"/>
</dbReference>
<evidence type="ECO:0000259" key="1">
    <source>
        <dbReference type="Pfam" id="PF01872"/>
    </source>
</evidence>
<dbReference type="Proteomes" id="UP000295444">
    <property type="component" value="Unassembled WGS sequence"/>
</dbReference>
<keyword evidence="3" id="KW-1185">Reference proteome</keyword>
<accession>A0A4R6S5A8</accession>
<dbReference type="InterPro" id="IPR050765">
    <property type="entry name" value="Riboflavin_Biosynth_HTPR"/>
</dbReference>
<dbReference type="SUPFAM" id="SSF53597">
    <property type="entry name" value="Dihydrofolate reductase-like"/>
    <property type="match status" value="1"/>
</dbReference>